<reference evidence="2 3" key="1">
    <citation type="submission" date="2015-12" db="EMBL/GenBank/DDBJ databases">
        <title>Draft genome sequence of Mesorhizobium sp. UFLA 01-765, a multitolerant efficient symbiont and plant-growth promoting strain isolated from Zn-mining soil using Leucaena leucocephala as a trap plant.</title>
        <authorList>
            <person name="Rangel W.M."/>
            <person name="Thijs S."/>
            <person name="Longatti S.M."/>
            <person name="Moreira F.M."/>
            <person name="Weyens N."/>
            <person name="Vangronsveld J."/>
            <person name="Van Hamme J.D."/>
            <person name="Bottos E.M."/>
            <person name="Rineau F."/>
        </authorList>
    </citation>
    <scope>NUCLEOTIDE SEQUENCE [LARGE SCALE GENOMIC DNA]</scope>
    <source>
        <strain evidence="2 3">UFLA 01-765</strain>
    </source>
</reference>
<dbReference type="InterPro" id="IPR056920">
    <property type="entry name" value="PRTase-CE"/>
</dbReference>
<organism evidence="2 3">
    <name type="scientific">Rhizobium loti</name>
    <name type="common">Mesorhizobium loti</name>
    <dbReference type="NCBI Taxonomy" id="381"/>
    <lineage>
        <taxon>Bacteria</taxon>
        <taxon>Pseudomonadati</taxon>
        <taxon>Pseudomonadota</taxon>
        <taxon>Alphaproteobacteria</taxon>
        <taxon>Hyphomicrobiales</taxon>
        <taxon>Phyllobacteriaceae</taxon>
        <taxon>Mesorhizobium</taxon>
    </lineage>
</organism>
<gene>
    <name evidence="2" type="ORF">AU467_23555</name>
</gene>
<comment type="caution">
    <text evidence="2">The sequence shown here is derived from an EMBL/GenBank/DDBJ whole genome shotgun (WGS) entry which is preliminary data.</text>
</comment>
<name>A0A101KRZ2_RHILI</name>
<protein>
    <recommendedName>
        <fullName evidence="1">PRTase-CE domain-containing protein</fullName>
    </recommendedName>
</protein>
<dbReference type="Proteomes" id="UP000053176">
    <property type="component" value="Unassembled WGS sequence"/>
</dbReference>
<dbReference type="EMBL" id="LPWA01000110">
    <property type="protein sequence ID" value="KUM25974.1"/>
    <property type="molecule type" value="Genomic_DNA"/>
</dbReference>
<evidence type="ECO:0000313" key="3">
    <source>
        <dbReference type="Proteomes" id="UP000053176"/>
    </source>
</evidence>
<dbReference type="Pfam" id="PF24390">
    <property type="entry name" value="PRTase-CE"/>
    <property type="match status" value="1"/>
</dbReference>
<feature type="domain" description="PRTase-CE" evidence="1">
    <location>
        <begin position="166"/>
        <end position="428"/>
    </location>
</feature>
<dbReference type="AlphaFoldDB" id="A0A101KRZ2"/>
<evidence type="ECO:0000259" key="1">
    <source>
        <dbReference type="Pfam" id="PF24390"/>
    </source>
</evidence>
<sequence length="431" mass="48689">MIDEVRAAVATEVSSFEVNSFGHLWMDGIHKPNPEREPDIIRRSRTLVAVARAARRGKPVTLENVIANANGIRLLDNEVAPVLNDFVRREVLLSRDDGSYDFKLPIFKAWLKEVGVNRLVSDALGEELAVGILAAEDAAYIRAEEIIALVKRWPVYRGHAVSAEAVRAWLEQVESHQDQRLLFKILESLRFFGEAQIREMFATLHSFIRPSLPEFVQRKRAERRMDVLVTYVDGEGKSGQYHAAKYAEHNGIPVKCIIPPSVFTESLSTHVQTWGSPAVLVMIDDIVATGRSLARNVKKFVEKNEQALRLNKLPITVLTLASTGDGDQFVREQVAEFDWLDFNIRHCETLDAKHFAFDERNEIWANQIERDRAKSLCRDLGVGIYPDNPLGFGDQGMLVAFPTTCPNNSLPILHSAGRQNNWKPLFERVTN</sequence>
<evidence type="ECO:0000313" key="2">
    <source>
        <dbReference type="EMBL" id="KUM25974.1"/>
    </source>
</evidence>
<dbReference type="OrthoDB" id="8427993at2"/>
<accession>A0A101KRZ2</accession>
<proteinExistence type="predicted"/>